<evidence type="ECO:0000313" key="5">
    <source>
        <dbReference type="Proteomes" id="UP000824205"/>
    </source>
</evidence>
<name>A0A9D1UGK2_9FIRM</name>
<comment type="caution">
    <text evidence="4">The sequence shown here is derived from an EMBL/GenBank/DDBJ whole genome shotgun (WGS) entry which is preliminary data.</text>
</comment>
<dbReference type="CDD" id="cd04301">
    <property type="entry name" value="NAT_SF"/>
    <property type="match status" value="1"/>
</dbReference>
<proteinExistence type="predicted"/>
<dbReference type="PROSITE" id="PS51186">
    <property type="entry name" value="GNAT"/>
    <property type="match status" value="1"/>
</dbReference>
<evidence type="ECO:0000256" key="2">
    <source>
        <dbReference type="ARBA" id="ARBA00023315"/>
    </source>
</evidence>
<feature type="domain" description="N-acetyltransferase" evidence="3">
    <location>
        <begin position="1"/>
        <end position="139"/>
    </location>
</feature>
<dbReference type="InterPro" id="IPR016181">
    <property type="entry name" value="Acyl_CoA_acyltransferase"/>
</dbReference>
<dbReference type="SUPFAM" id="SSF55729">
    <property type="entry name" value="Acyl-CoA N-acyltransferases (Nat)"/>
    <property type="match status" value="1"/>
</dbReference>
<sequence>MIRRFRNEDTDSVMHVWLDANMQAHSFIPQEFWKNNFEYAKEQIPKAETYVYEKDGAVLGFISLNGSYIEGLFVRKEYRALGIGTALLDFVKEKKSSLLLHVYCQNTGAVDFYIKNSFSVKEKLSDAPADEYVMLWEKGYEQ</sequence>
<dbReference type="Gene3D" id="3.40.630.30">
    <property type="match status" value="1"/>
</dbReference>
<dbReference type="EC" id="2.3.1.-" evidence="4"/>
<dbReference type="AlphaFoldDB" id="A0A9D1UGK2"/>
<dbReference type="PANTHER" id="PTHR43800:SF1">
    <property type="entry name" value="PEPTIDYL-LYSINE N-ACETYLTRANSFERASE YJAB"/>
    <property type="match status" value="1"/>
</dbReference>
<reference evidence="4" key="1">
    <citation type="journal article" date="2021" name="PeerJ">
        <title>Extensive microbial diversity within the chicken gut microbiome revealed by metagenomics and culture.</title>
        <authorList>
            <person name="Gilroy R."/>
            <person name="Ravi A."/>
            <person name="Getino M."/>
            <person name="Pursley I."/>
            <person name="Horton D.L."/>
            <person name="Alikhan N.F."/>
            <person name="Baker D."/>
            <person name="Gharbi K."/>
            <person name="Hall N."/>
            <person name="Watson M."/>
            <person name="Adriaenssens E.M."/>
            <person name="Foster-Nyarko E."/>
            <person name="Jarju S."/>
            <person name="Secka A."/>
            <person name="Antonio M."/>
            <person name="Oren A."/>
            <person name="Chaudhuri R.R."/>
            <person name="La Ragione R."/>
            <person name="Hildebrand F."/>
            <person name="Pallen M.J."/>
        </authorList>
    </citation>
    <scope>NUCLEOTIDE SEQUENCE</scope>
    <source>
        <strain evidence="4">421</strain>
    </source>
</reference>
<keyword evidence="1 4" id="KW-0808">Transferase</keyword>
<accession>A0A9D1UGK2</accession>
<reference evidence="4" key="2">
    <citation type="submission" date="2021-04" db="EMBL/GenBank/DDBJ databases">
        <authorList>
            <person name="Gilroy R."/>
        </authorList>
    </citation>
    <scope>NUCLEOTIDE SEQUENCE</scope>
    <source>
        <strain evidence="4">421</strain>
    </source>
</reference>
<keyword evidence="2 4" id="KW-0012">Acyltransferase</keyword>
<gene>
    <name evidence="4" type="ORF">IAA48_08805</name>
</gene>
<dbReference type="Proteomes" id="UP000824205">
    <property type="component" value="Unassembled WGS sequence"/>
</dbReference>
<evidence type="ECO:0000256" key="1">
    <source>
        <dbReference type="ARBA" id="ARBA00022679"/>
    </source>
</evidence>
<dbReference type="PANTHER" id="PTHR43800">
    <property type="entry name" value="PEPTIDYL-LYSINE N-ACETYLTRANSFERASE YJAB"/>
    <property type="match status" value="1"/>
</dbReference>
<organism evidence="4 5">
    <name type="scientific">Candidatus Eubacterium faecipullorum</name>
    <dbReference type="NCBI Taxonomy" id="2838571"/>
    <lineage>
        <taxon>Bacteria</taxon>
        <taxon>Bacillati</taxon>
        <taxon>Bacillota</taxon>
        <taxon>Clostridia</taxon>
        <taxon>Eubacteriales</taxon>
        <taxon>Eubacteriaceae</taxon>
        <taxon>Eubacterium</taxon>
    </lineage>
</organism>
<dbReference type="Pfam" id="PF00583">
    <property type="entry name" value="Acetyltransf_1"/>
    <property type="match status" value="1"/>
</dbReference>
<protein>
    <submittedName>
        <fullName evidence="4">GNAT family N-acetyltransferase</fullName>
        <ecNumber evidence="4">2.3.1.-</ecNumber>
    </submittedName>
</protein>
<evidence type="ECO:0000313" key="4">
    <source>
        <dbReference type="EMBL" id="HIW86578.1"/>
    </source>
</evidence>
<dbReference type="GO" id="GO:0016747">
    <property type="term" value="F:acyltransferase activity, transferring groups other than amino-acyl groups"/>
    <property type="evidence" value="ECO:0007669"/>
    <property type="project" value="InterPro"/>
</dbReference>
<evidence type="ECO:0000259" key="3">
    <source>
        <dbReference type="PROSITE" id="PS51186"/>
    </source>
</evidence>
<dbReference type="EMBL" id="DXGE01000035">
    <property type="protein sequence ID" value="HIW86578.1"/>
    <property type="molecule type" value="Genomic_DNA"/>
</dbReference>
<dbReference type="InterPro" id="IPR000182">
    <property type="entry name" value="GNAT_dom"/>
</dbReference>